<dbReference type="SUPFAM" id="SSF51735">
    <property type="entry name" value="NAD(P)-binding Rossmann-fold domains"/>
    <property type="match status" value="1"/>
</dbReference>
<dbReference type="InterPro" id="IPR008030">
    <property type="entry name" value="NmrA-like"/>
</dbReference>
<name>A0A1I5WCW5_9PSEU</name>
<dbReference type="PANTHER" id="PTHR43162">
    <property type="match status" value="1"/>
</dbReference>
<dbReference type="CDD" id="cd05269">
    <property type="entry name" value="TMR_SDR_a"/>
    <property type="match status" value="1"/>
</dbReference>
<dbReference type="STRING" id="112413.SAMN05421854_109150"/>
<dbReference type="InterPro" id="IPR036291">
    <property type="entry name" value="NAD(P)-bd_dom_sf"/>
</dbReference>
<dbReference type="EMBL" id="FOWC01000009">
    <property type="protein sequence ID" value="SFQ17166.1"/>
    <property type="molecule type" value="Genomic_DNA"/>
</dbReference>
<proteinExistence type="predicted"/>
<organism evidence="2 3">
    <name type="scientific">Amycolatopsis rubida</name>
    <dbReference type="NCBI Taxonomy" id="112413"/>
    <lineage>
        <taxon>Bacteria</taxon>
        <taxon>Bacillati</taxon>
        <taxon>Actinomycetota</taxon>
        <taxon>Actinomycetes</taxon>
        <taxon>Pseudonocardiales</taxon>
        <taxon>Pseudonocardiaceae</taxon>
        <taxon>Amycolatopsis</taxon>
    </lineage>
</organism>
<dbReference type="RefSeq" id="WP_093575421.1">
    <property type="nucleotide sequence ID" value="NZ_FOWC01000009.1"/>
</dbReference>
<dbReference type="OrthoDB" id="3207931at2"/>
<dbReference type="PANTHER" id="PTHR43162:SF1">
    <property type="entry name" value="PRESTALK A DIFFERENTIATION PROTEIN A"/>
    <property type="match status" value="1"/>
</dbReference>
<dbReference type="Gene3D" id="3.40.50.720">
    <property type="entry name" value="NAD(P)-binding Rossmann-like Domain"/>
    <property type="match status" value="1"/>
</dbReference>
<evidence type="ECO:0000313" key="3">
    <source>
        <dbReference type="Proteomes" id="UP000199137"/>
    </source>
</evidence>
<dbReference type="Pfam" id="PF05368">
    <property type="entry name" value="NmrA"/>
    <property type="match status" value="1"/>
</dbReference>
<reference evidence="2 3" key="1">
    <citation type="submission" date="2016-10" db="EMBL/GenBank/DDBJ databases">
        <authorList>
            <person name="de Groot N.N."/>
        </authorList>
    </citation>
    <scope>NUCLEOTIDE SEQUENCE [LARGE SCALE GENOMIC DNA]</scope>
    <source>
        <strain evidence="2 3">DSM 44637</strain>
    </source>
</reference>
<sequence length="289" mass="30620">MILVTGASGNVGSALVKQLRAAEVPFRAAYHSAEKATKAAVDGIDAVTIEMSDPATVQPALAGVSKVFLLGAMSPGQTGNESTMVEAAVSAGVSHVVKQSLWRADEELTPIARLHRPVERMLETSPLSWTFLRANFYLQTFSGNWAGTIRSGSFFASPLIRGPIAFVDAEDIARVAFRALTEDGHAGKAYALSGPEALTYDEAAAVLSEVLGRPIAYRGMSNEQALSALAEAGMSSFHARALVEVCNTYLDGGAETVTSTVADVTGQRPRSFREFVTAHRHCFEEAPGS</sequence>
<feature type="domain" description="NmrA-like" evidence="1">
    <location>
        <begin position="2"/>
        <end position="237"/>
    </location>
</feature>
<evidence type="ECO:0000313" key="2">
    <source>
        <dbReference type="EMBL" id="SFQ17166.1"/>
    </source>
</evidence>
<dbReference type="Gene3D" id="3.90.25.10">
    <property type="entry name" value="UDP-galactose 4-epimerase, domain 1"/>
    <property type="match status" value="1"/>
</dbReference>
<dbReference type="AlphaFoldDB" id="A0A1I5WCW5"/>
<dbReference type="InterPro" id="IPR051604">
    <property type="entry name" value="Ergot_Alk_Oxidoreductase"/>
</dbReference>
<accession>A0A1I5WCW5</accession>
<evidence type="ECO:0000259" key="1">
    <source>
        <dbReference type="Pfam" id="PF05368"/>
    </source>
</evidence>
<dbReference type="Proteomes" id="UP000199137">
    <property type="component" value="Unassembled WGS sequence"/>
</dbReference>
<protein>
    <submittedName>
        <fullName evidence="2">Uncharacterized conserved protein YbjT, contains NAD(P)-binding and DUF2867 domains</fullName>
    </submittedName>
</protein>
<gene>
    <name evidence="2" type="ORF">SAMN05421854_109150</name>
</gene>